<evidence type="ECO:0000313" key="1">
    <source>
        <dbReference type="EMBL" id="KAK3714932.1"/>
    </source>
</evidence>
<sequence>MAVDNGEPPPSATVYVKNLSEKPKIPALIEALREVFEEFGTIVDIVAKKNLKAKGQAFVVYDSVESAGDAIEELQDFDLFEKPMSLAYARTRSDATVKREDDKEKFEQHKKHRLAEKERKQALEAANQKPAKRPATDGLAERPAKSAKAAPSAAGGLVPDEYLPPNKTIVLQNLPEDYTKDNIAIIFSRFPGYKEVRTVPGRKGLAFVEYEDENASITAKEETSGMTLGENVVKVTYQRQ</sequence>
<dbReference type="EMBL" id="JAUTXU010000052">
    <property type="protein sequence ID" value="KAK3714932.1"/>
    <property type="molecule type" value="Genomic_DNA"/>
</dbReference>
<name>A0ACC3NDA9_9PEZI</name>
<gene>
    <name evidence="1" type="ORF">LTR37_007422</name>
</gene>
<proteinExistence type="predicted"/>
<organism evidence="1 2">
    <name type="scientific">Vermiconidia calcicola</name>
    <dbReference type="NCBI Taxonomy" id="1690605"/>
    <lineage>
        <taxon>Eukaryota</taxon>
        <taxon>Fungi</taxon>
        <taxon>Dikarya</taxon>
        <taxon>Ascomycota</taxon>
        <taxon>Pezizomycotina</taxon>
        <taxon>Dothideomycetes</taxon>
        <taxon>Dothideomycetidae</taxon>
        <taxon>Mycosphaerellales</taxon>
        <taxon>Extremaceae</taxon>
        <taxon>Vermiconidia</taxon>
    </lineage>
</organism>
<accession>A0ACC3NDA9</accession>
<comment type="caution">
    <text evidence="1">The sequence shown here is derived from an EMBL/GenBank/DDBJ whole genome shotgun (WGS) entry which is preliminary data.</text>
</comment>
<keyword evidence="2" id="KW-1185">Reference proteome</keyword>
<protein>
    <submittedName>
        <fullName evidence="1">Uncharacterized protein</fullName>
    </submittedName>
</protein>
<reference evidence="1" key="1">
    <citation type="submission" date="2023-07" db="EMBL/GenBank/DDBJ databases">
        <title>Black Yeasts Isolated from many extreme environments.</title>
        <authorList>
            <person name="Coleine C."/>
            <person name="Stajich J.E."/>
            <person name="Selbmann L."/>
        </authorList>
    </citation>
    <scope>NUCLEOTIDE SEQUENCE</scope>
    <source>
        <strain evidence="1">CCFEE 5714</strain>
    </source>
</reference>
<evidence type="ECO:0000313" key="2">
    <source>
        <dbReference type="Proteomes" id="UP001281147"/>
    </source>
</evidence>
<dbReference type="Proteomes" id="UP001281147">
    <property type="component" value="Unassembled WGS sequence"/>
</dbReference>